<dbReference type="InterPro" id="IPR012338">
    <property type="entry name" value="Beta-lactam/transpept-like"/>
</dbReference>
<dbReference type="SUPFAM" id="SSF56601">
    <property type="entry name" value="beta-lactamase/transpeptidase-like"/>
    <property type="match status" value="1"/>
</dbReference>
<dbReference type="OrthoDB" id="9802627at2"/>
<dbReference type="Gene3D" id="3.50.80.20">
    <property type="entry name" value="D-Ala-D-Ala carboxypeptidase C, peptidase S13"/>
    <property type="match status" value="1"/>
</dbReference>
<name>A0A9X5I722_9CYAN</name>
<gene>
    <name evidence="3" type="primary">dacB</name>
    <name evidence="3" type="ORF">QH73_0026880</name>
</gene>
<comment type="caution">
    <text evidence="3">The sequence shown here is derived from an EMBL/GenBank/DDBJ whole genome shotgun (WGS) entry which is preliminary data.</text>
</comment>
<dbReference type="GO" id="GO:0009002">
    <property type="term" value="F:serine-type D-Ala-D-Ala carboxypeptidase activity"/>
    <property type="evidence" value="ECO:0007669"/>
    <property type="project" value="UniProtKB-EC"/>
</dbReference>
<keyword evidence="3" id="KW-0645">Protease</keyword>
<dbReference type="GO" id="GO:0000270">
    <property type="term" value="P:peptidoglycan metabolic process"/>
    <property type="evidence" value="ECO:0007669"/>
    <property type="project" value="TreeGrafter"/>
</dbReference>
<keyword evidence="3" id="KW-0121">Carboxypeptidase</keyword>
<dbReference type="EMBL" id="JTJC03000017">
    <property type="protein sequence ID" value="NHC38203.1"/>
    <property type="molecule type" value="Genomic_DNA"/>
</dbReference>
<organism evidence="3 4">
    <name type="scientific">Scytonema millei VB511283</name>
    <dbReference type="NCBI Taxonomy" id="1245923"/>
    <lineage>
        <taxon>Bacteria</taxon>
        <taxon>Bacillati</taxon>
        <taxon>Cyanobacteriota</taxon>
        <taxon>Cyanophyceae</taxon>
        <taxon>Nostocales</taxon>
        <taxon>Scytonemataceae</taxon>
        <taxon>Scytonema</taxon>
    </lineage>
</organism>
<dbReference type="NCBIfam" id="TIGR00666">
    <property type="entry name" value="PBP4"/>
    <property type="match status" value="1"/>
</dbReference>
<reference evidence="3 4" key="1">
    <citation type="journal article" date="2015" name="Genome Announc.">
        <title>Draft Genome Sequence of the Terrestrial Cyanobacterium Scytonema millei VB511283, Isolated from Eastern India.</title>
        <authorList>
            <person name="Sen D."/>
            <person name="Chandrababunaidu M.M."/>
            <person name="Singh D."/>
            <person name="Sanghi N."/>
            <person name="Ghorai A."/>
            <person name="Mishra G.P."/>
            <person name="Madduluri M."/>
            <person name="Adhikary S.P."/>
            <person name="Tripathy S."/>
        </authorList>
    </citation>
    <scope>NUCLEOTIDE SEQUENCE [LARGE SCALE GENOMIC DNA]</scope>
    <source>
        <strain evidence="3 4">VB511283</strain>
    </source>
</reference>
<keyword evidence="4" id="KW-1185">Reference proteome</keyword>
<accession>A0A9X5I722</accession>
<dbReference type="GO" id="GO:0006508">
    <property type="term" value="P:proteolysis"/>
    <property type="evidence" value="ECO:0007669"/>
    <property type="project" value="InterPro"/>
</dbReference>
<dbReference type="PANTHER" id="PTHR30023:SF0">
    <property type="entry name" value="PENICILLIN-SENSITIVE CARBOXYPEPTIDASE A"/>
    <property type="match status" value="1"/>
</dbReference>
<evidence type="ECO:0000313" key="4">
    <source>
        <dbReference type="Proteomes" id="UP000031532"/>
    </source>
</evidence>
<dbReference type="PANTHER" id="PTHR30023">
    <property type="entry name" value="D-ALANYL-D-ALANINE CARBOXYPEPTIDASE"/>
    <property type="match status" value="1"/>
</dbReference>
<sequence length="516" mass="56016">MMKSALRDIVKPVSLLLTIANAQIYLMLPAIANKIPHTSLPHASLNASFKIVQQPLRNATTAICPAQLETAIATAIDRPQLNRARWGILVQTVNRGDPIYSRDAHNYFIPASNVKLFTTAAALQRLGSQFQIRTSVYPTIAGGLRVIGRGDPSLTDIQLQALAKQLKQQQIHRISQLVAEDNYFQGAIVNPSWQWEDIHADYGAPVNSLILNQNTVKLTAIPQQVGQPLRLNWSDLREGMQWQIENEAIAVPAAKSSLNVSRDSGAAILKVTGKMGIDAPSESINLAVVDPKAHFLRHFQRSLAQAGITLSPGDELVQQQDRQSFLGWREIAFVASPPLSELLVETNQQSNNLYAEALLRILGVRVQLTPTTRSTAEIGLQNVKETLTTLGVDPTGYVLADGSGLSRQNLASPVAIAQTLRAMANSPLASVYRTSLPVAGVSGTLKSRFQGTTAQGIVLAKTGTMSGVVALSGYINPPNYEPLVFSIIVNQSDQPGSVLRQTIDRIVLFLTLLQRC</sequence>
<dbReference type="Gene3D" id="3.40.710.10">
    <property type="entry name" value="DD-peptidase/beta-lactamase superfamily"/>
    <property type="match status" value="2"/>
</dbReference>
<dbReference type="PRINTS" id="PR00922">
    <property type="entry name" value="DADACBPTASE3"/>
</dbReference>
<comment type="similarity">
    <text evidence="1">Belongs to the peptidase S13 family.</text>
</comment>
<dbReference type="RefSeq" id="WP_039713670.1">
    <property type="nucleotide sequence ID" value="NZ_JTJC03000017.1"/>
</dbReference>
<dbReference type="AlphaFoldDB" id="A0A9X5I722"/>
<proteinExistence type="inferred from homology"/>
<dbReference type="Pfam" id="PF02113">
    <property type="entry name" value="Peptidase_S13"/>
    <property type="match status" value="1"/>
</dbReference>
<keyword evidence="2 3" id="KW-0378">Hydrolase</keyword>
<evidence type="ECO:0000313" key="3">
    <source>
        <dbReference type="EMBL" id="NHC38203.1"/>
    </source>
</evidence>
<evidence type="ECO:0000256" key="1">
    <source>
        <dbReference type="ARBA" id="ARBA00006096"/>
    </source>
</evidence>
<dbReference type="Proteomes" id="UP000031532">
    <property type="component" value="Unassembled WGS sequence"/>
</dbReference>
<dbReference type="InterPro" id="IPR000667">
    <property type="entry name" value="Peptidase_S13"/>
</dbReference>
<evidence type="ECO:0000256" key="2">
    <source>
        <dbReference type="ARBA" id="ARBA00022801"/>
    </source>
</evidence>
<dbReference type="EC" id="3.4.16.4" evidence="3"/>
<protein>
    <submittedName>
        <fullName evidence="3">D-alanyl-D-alanine carboxypeptidase/D-alanyl-D-alanine-endopeptidase</fullName>
        <ecNumber evidence="3">3.4.16.4</ecNumber>
    </submittedName>
</protein>